<organism evidence="2 3">
    <name type="scientific">Kaistella yananensis</name>
    <dbReference type="NCBI Taxonomy" id="2989820"/>
    <lineage>
        <taxon>Bacteria</taxon>
        <taxon>Pseudomonadati</taxon>
        <taxon>Bacteroidota</taxon>
        <taxon>Flavobacteriia</taxon>
        <taxon>Flavobacteriales</taxon>
        <taxon>Weeksellaceae</taxon>
        <taxon>Chryseobacterium group</taxon>
        <taxon>Kaistella</taxon>
    </lineage>
</organism>
<keyword evidence="1" id="KW-0732">Signal</keyword>
<dbReference type="EMBL" id="JAPCHZ010000001">
    <property type="protein sequence ID" value="MCW4451343.1"/>
    <property type="molecule type" value="Genomic_DNA"/>
</dbReference>
<name>A0ABT3JKN4_9FLAO</name>
<feature type="chain" id="PRO_5047294226" evidence="1">
    <location>
        <begin position="19"/>
        <end position="208"/>
    </location>
</feature>
<gene>
    <name evidence="2" type="ORF">OK344_03890</name>
</gene>
<reference evidence="2 3" key="1">
    <citation type="submission" date="2022-10" db="EMBL/GenBank/DDBJ databases">
        <title>Kaistella sp. BT-6-1-3.</title>
        <authorList>
            <person name="Ai J."/>
            <person name="Deng Z."/>
        </authorList>
    </citation>
    <scope>NUCLEOTIDE SEQUENCE [LARGE SCALE GENOMIC DNA]</scope>
    <source>
        <strain evidence="2 3">BT6-1-3</strain>
    </source>
</reference>
<dbReference type="RefSeq" id="WP_265143537.1">
    <property type="nucleotide sequence ID" value="NZ_JAPCHZ010000001.1"/>
</dbReference>
<evidence type="ECO:0000313" key="2">
    <source>
        <dbReference type="EMBL" id="MCW4451343.1"/>
    </source>
</evidence>
<evidence type="ECO:0000256" key="1">
    <source>
        <dbReference type="SAM" id="SignalP"/>
    </source>
</evidence>
<proteinExistence type="predicted"/>
<protein>
    <submittedName>
        <fullName evidence="2">Uncharacterized protein</fullName>
    </submittedName>
</protein>
<sequence length="208" mass="22539">MKKIYFLLGCTASVMATAQVGINTSAPSTTFDVRKSTVTTVPEGVLITRMSGDELKAKDALYGSSQHSTLIYATAVPGSASTKTSNIKAPGFYYYDNGTGKWEAVIKEAVTPKFFYMPSVLVNTTTLGVKTMDLHAVYTSQFTNPPVKSTGSAGSIPTLTKDKLEYYITYYDTALLRNVTIDANGLMSYEVYGNASDASFMNIVFVVR</sequence>
<accession>A0ABT3JKN4</accession>
<feature type="signal peptide" evidence="1">
    <location>
        <begin position="1"/>
        <end position="18"/>
    </location>
</feature>
<evidence type="ECO:0000313" key="3">
    <source>
        <dbReference type="Proteomes" id="UP001209107"/>
    </source>
</evidence>
<comment type="caution">
    <text evidence="2">The sequence shown here is derived from an EMBL/GenBank/DDBJ whole genome shotgun (WGS) entry which is preliminary data.</text>
</comment>
<keyword evidence="3" id="KW-1185">Reference proteome</keyword>
<dbReference type="Proteomes" id="UP001209107">
    <property type="component" value="Unassembled WGS sequence"/>
</dbReference>